<feature type="non-terminal residue" evidence="2">
    <location>
        <position position="1"/>
    </location>
</feature>
<keyword evidence="3" id="KW-1185">Reference proteome</keyword>
<comment type="caution">
    <text evidence="2">The sequence shown here is derived from an EMBL/GenBank/DDBJ whole genome shotgun (WGS) entry which is preliminary data.</text>
</comment>
<accession>A0AAV5TU12</accession>
<dbReference type="AlphaFoldDB" id="A0AAV5TU12"/>
<sequence>TVVSCRSVQFFLLFPLLDWPHSRSLPRADAPLQNGRPTNYLLGESGIEDVADDVNAEGRLGDARRQNNL</sequence>
<evidence type="ECO:0000313" key="3">
    <source>
        <dbReference type="Proteomes" id="UP001432027"/>
    </source>
</evidence>
<proteinExistence type="predicted"/>
<organism evidence="2 3">
    <name type="scientific">Pristionchus entomophagus</name>
    <dbReference type="NCBI Taxonomy" id="358040"/>
    <lineage>
        <taxon>Eukaryota</taxon>
        <taxon>Metazoa</taxon>
        <taxon>Ecdysozoa</taxon>
        <taxon>Nematoda</taxon>
        <taxon>Chromadorea</taxon>
        <taxon>Rhabditida</taxon>
        <taxon>Rhabditina</taxon>
        <taxon>Diplogasteromorpha</taxon>
        <taxon>Diplogasteroidea</taxon>
        <taxon>Neodiplogasteridae</taxon>
        <taxon>Pristionchus</taxon>
    </lineage>
</organism>
<reference evidence="2" key="1">
    <citation type="submission" date="2023-10" db="EMBL/GenBank/DDBJ databases">
        <title>Genome assembly of Pristionchus species.</title>
        <authorList>
            <person name="Yoshida K."/>
            <person name="Sommer R.J."/>
        </authorList>
    </citation>
    <scope>NUCLEOTIDE SEQUENCE</scope>
    <source>
        <strain evidence="2">RS0144</strain>
    </source>
</reference>
<dbReference type="EMBL" id="BTSX01000005">
    <property type="protein sequence ID" value="GMS97960.1"/>
    <property type="molecule type" value="Genomic_DNA"/>
</dbReference>
<feature type="signal peptide" evidence="1">
    <location>
        <begin position="1"/>
        <end position="24"/>
    </location>
</feature>
<gene>
    <name evidence="2" type="ORF">PENTCL1PPCAC_20135</name>
</gene>
<evidence type="ECO:0000313" key="2">
    <source>
        <dbReference type="EMBL" id="GMS97960.1"/>
    </source>
</evidence>
<name>A0AAV5TU12_9BILA</name>
<dbReference type="Proteomes" id="UP001432027">
    <property type="component" value="Unassembled WGS sequence"/>
</dbReference>
<evidence type="ECO:0000256" key="1">
    <source>
        <dbReference type="SAM" id="SignalP"/>
    </source>
</evidence>
<protein>
    <submittedName>
        <fullName evidence="2">Uncharacterized protein</fullName>
    </submittedName>
</protein>
<feature type="non-terminal residue" evidence="2">
    <location>
        <position position="69"/>
    </location>
</feature>
<feature type="chain" id="PRO_5043966530" evidence="1">
    <location>
        <begin position="25"/>
        <end position="69"/>
    </location>
</feature>
<keyword evidence="1" id="KW-0732">Signal</keyword>